<dbReference type="InterPro" id="IPR041222">
    <property type="entry name" value="PriA_3primeBD"/>
</dbReference>
<evidence type="ECO:0000256" key="3">
    <source>
        <dbReference type="ARBA" id="ARBA00023125"/>
    </source>
</evidence>
<evidence type="ECO:0000256" key="1">
    <source>
        <dbReference type="ARBA" id="ARBA00022741"/>
    </source>
</evidence>
<feature type="domain" description="Primosomal protein N' 3' DNA-binding" evidence="4">
    <location>
        <begin position="47"/>
        <end position="145"/>
    </location>
</feature>
<dbReference type="AlphaFoldDB" id="A0A849BR95"/>
<dbReference type="PANTHER" id="PTHR30580:SF0">
    <property type="entry name" value="PRIMOSOMAL PROTEIN N"/>
    <property type="match status" value="1"/>
</dbReference>
<comment type="caution">
    <text evidence="5">The sequence shown here is derived from an EMBL/GenBank/DDBJ whole genome shotgun (WGS) entry which is preliminary data.</text>
</comment>
<dbReference type="Proteomes" id="UP000555552">
    <property type="component" value="Unassembled WGS sequence"/>
</dbReference>
<organism evidence="5 6">
    <name type="scientific">Pseudokineococcus marinus</name>
    <dbReference type="NCBI Taxonomy" id="351215"/>
    <lineage>
        <taxon>Bacteria</taxon>
        <taxon>Bacillati</taxon>
        <taxon>Actinomycetota</taxon>
        <taxon>Actinomycetes</taxon>
        <taxon>Kineosporiales</taxon>
        <taxon>Kineosporiaceae</taxon>
        <taxon>Pseudokineococcus</taxon>
    </lineage>
</organism>
<keyword evidence="2" id="KW-0067">ATP-binding</keyword>
<dbReference type="GO" id="GO:0006270">
    <property type="term" value="P:DNA replication initiation"/>
    <property type="evidence" value="ECO:0007669"/>
    <property type="project" value="TreeGrafter"/>
</dbReference>
<dbReference type="GO" id="GO:0043138">
    <property type="term" value="F:3'-5' DNA helicase activity"/>
    <property type="evidence" value="ECO:0007669"/>
    <property type="project" value="TreeGrafter"/>
</dbReference>
<gene>
    <name evidence="5" type="ORF">HLB09_13235</name>
</gene>
<dbReference type="PANTHER" id="PTHR30580">
    <property type="entry name" value="PRIMOSOMAL PROTEIN N"/>
    <property type="match status" value="1"/>
</dbReference>
<keyword evidence="3" id="KW-0238">DNA-binding</keyword>
<evidence type="ECO:0000313" key="5">
    <source>
        <dbReference type="EMBL" id="NNH24035.1"/>
    </source>
</evidence>
<evidence type="ECO:0000256" key="2">
    <source>
        <dbReference type="ARBA" id="ARBA00022840"/>
    </source>
</evidence>
<dbReference type="GO" id="GO:0005524">
    <property type="term" value="F:ATP binding"/>
    <property type="evidence" value="ECO:0007669"/>
    <property type="project" value="UniProtKB-KW"/>
</dbReference>
<keyword evidence="1" id="KW-0547">Nucleotide-binding</keyword>
<dbReference type="GO" id="GO:0006310">
    <property type="term" value="P:DNA recombination"/>
    <property type="evidence" value="ECO:0007669"/>
    <property type="project" value="TreeGrafter"/>
</dbReference>
<dbReference type="InterPro" id="IPR042115">
    <property type="entry name" value="PriA_3primeBD_sf"/>
</dbReference>
<sequence>MGAVGECGAGRSVGGEDEQLALLRASTRRRAPRPPEGSAAVDPVAGVVLDVPLPHLDRVFDYAVPESAADAAVPGARVRVRFAGADVEGYVVERRATTEHTGTLLPLRRVVSAEPVLDPQVLALARAVARRWVGTTADVLRLAVPPRRAAVETEERLGPPLGPLPLPDPGPWSAYVGGAALVARTAAGGAPRAVWTALPGPPEQDWPAALAVLAAAALAGGRGALLVVPDHRDVARVDAALGEVLGAGRHVRLTADDGPTARDRAFLALRRGRVRV</sequence>
<dbReference type="Pfam" id="PF17764">
    <property type="entry name" value="PriA_3primeBD"/>
    <property type="match status" value="1"/>
</dbReference>
<dbReference type="GO" id="GO:0003677">
    <property type="term" value="F:DNA binding"/>
    <property type="evidence" value="ECO:0007669"/>
    <property type="project" value="UniProtKB-KW"/>
</dbReference>
<proteinExistence type="predicted"/>
<dbReference type="EMBL" id="JABEMA010000245">
    <property type="protein sequence ID" value="NNH24035.1"/>
    <property type="molecule type" value="Genomic_DNA"/>
</dbReference>
<feature type="non-terminal residue" evidence="5">
    <location>
        <position position="276"/>
    </location>
</feature>
<reference evidence="5 6" key="1">
    <citation type="submission" date="2020-05" db="EMBL/GenBank/DDBJ databases">
        <title>MicrobeNet Type strains.</title>
        <authorList>
            <person name="Nicholson A.C."/>
        </authorList>
    </citation>
    <scope>NUCLEOTIDE SEQUENCE [LARGE SCALE GENOMIC DNA]</scope>
    <source>
        <strain evidence="5 6">JCM 14547</strain>
    </source>
</reference>
<protein>
    <submittedName>
        <fullName evidence="5">Primosome assembly protein PriA</fullName>
    </submittedName>
</protein>
<dbReference type="Gene3D" id="3.40.1440.60">
    <property type="entry name" value="PriA, 3(prime) DNA-binding domain"/>
    <property type="match status" value="1"/>
</dbReference>
<keyword evidence="6" id="KW-1185">Reference proteome</keyword>
<evidence type="ECO:0000259" key="4">
    <source>
        <dbReference type="Pfam" id="PF17764"/>
    </source>
</evidence>
<dbReference type="GO" id="GO:0006302">
    <property type="term" value="P:double-strand break repair"/>
    <property type="evidence" value="ECO:0007669"/>
    <property type="project" value="TreeGrafter"/>
</dbReference>
<evidence type="ECO:0000313" key="6">
    <source>
        <dbReference type="Proteomes" id="UP000555552"/>
    </source>
</evidence>
<name>A0A849BR95_9ACTN</name>
<accession>A0A849BR95</accession>